<sequence>MTTLAQPTPVPTPYLLRLGQSTLVFLPAQAQARTDKDSLADLVLRTPSVVQVMMKAHSRRVRTRLQYNVAAFCNVQDEIKVRRGNALRAAVERVLFEDLVGARPLQTGKGVEIEGDGYVLVGVKMEWKYGRRLELRWGDEEVCVAAEKWVFHFRTGSLDGDD</sequence>
<comment type="caution">
    <text evidence="1">The sequence shown here is derived from an EMBL/GenBank/DDBJ whole genome shotgun (WGS) entry which is preliminary data.</text>
</comment>
<protein>
    <submittedName>
        <fullName evidence="1">Uncharacterized protein</fullName>
    </submittedName>
</protein>
<organism evidence="1 2">
    <name type="scientific">Mycena pura</name>
    <dbReference type="NCBI Taxonomy" id="153505"/>
    <lineage>
        <taxon>Eukaryota</taxon>
        <taxon>Fungi</taxon>
        <taxon>Dikarya</taxon>
        <taxon>Basidiomycota</taxon>
        <taxon>Agaricomycotina</taxon>
        <taxon>Agaricomycetes</taxon>
        <taxon>Agaricomycetidae</taxon>
        <taxon>Agaricales</taxon>
        <taxon>Marasmiineae</taxon>
        <taxon>Mycenaceae</taxon>
        <taxon>Mycena</taxon>
    </lineage>
</organism>
<dbReference type="AlphaFoldDB" id="A0AAD6YA24"/>
<evidence type="ECO:0000313" key="1">
    <source>
        <dbReference type="EMBL" id="KAJ7204834.1"/>
    </source>
</evidence>
<accession>A0AAD6YA24</accession>
<gene>
    <name evidence="1" type="ORF">GGX14DRAFT_646519</name>
</gene>
<proteinExistence type="predicted"/>
<dbReference type="EMBL" id="JARJCW010000046">
    <property type="protein sequence ID" value="KAJ7204834.1"/>
    <property type="molecule type" value="Genomic_DNA"/>
</dbReference>
<dbReference type="Proteomes" id="UP001219525">
    <property type="component" value="Unassembled WGS sequence"/>
</dbReference>
<keyword evidence="2" id="KW-1185">Reference proteome</keyword>
<name>A0AAD6YA24_9AGAR</name>
<evidence type="ECO:0000313" key="2">
    <source>
        <dbReference type="Proteomes" id="UP001219525"/>
    </source>
</evidence>
<reference evidence="1" key="1">
    <citation type="submission" date="2023-03" db="EMBL/GenBank/DDBJ databases">
        <title>Massive genome expansion in bonnet fungi (Mycena s.s.) driven by repeated elements and novel gene families across ecological guilds.</title>
        <authorList>
            <consortium name="Lawrence Berkeley National Laboratory"/>
            <person name="Harder C.B."/>
            <person name="Miyauchi S."/>
            <person name="Viragh M."/>
            <person name="Kuo A."/>
            <person name="Thoen E."/>
            <person name="Andreopoulos B."/>
            <person name="Lu D."/>
            <person name="Skrede I."/>
            <person name="Drula E."/>
            <person name="Henrissat B."/>
            <person name="Morin E."/>
            <person name="Kohler A."/>
            <person name="Barry K."/>
            <person name="LaButti K."/>
            <person name="Morin E."/>
            <person name="Salamov A."/>
            <person name="Lipzen A."/>
            <person name="Mereny Z."/>
            <person name="Hegedus B."/>
            <person name="Baldrian P."/>
            <person name="Stursova M."/>
            <person name="Weitz H."/>
            <person name="Taylor A."/>
            <person name="Grigoriev I.V."/>
            <person name="Nagy L.G."/>
            <person name="Martin F."/>
            <person name="Kauserud H."/>
        </authorList>
    </citation>
    <scope>NUCLEOTIDE SEQUENCE</scope>
    <source>
        <strain evidence="1">9144</strain>
    </source>
</reference>